<accession>A0A1I6HSV8</accession>
<evidence type="ECO:0000256" key="1">
    <source>
        <dbReference type="SAM" id="Coils"/>
    </source>
</evidence>
<evidence type="ECO:0008006" key="4">
    <source>
        <dbReference type="Google" id="ProtNLM"/>
    </source>
</evidence>
<dbReference type="SUPFAM" id="SSF52540">
    <property type="entry name" value="P-loop containing nucleoside triphosphate hydrolases"/>
    <property type="match status" value="1"/>
</dbReference>
<keyword evidence="1" id="KW-0175">Coiled coil</keyword>
<dbReference type="Proteomes" id="UP000198644">
    <property type="component" value="Unassembled WGS sequence"/>
</dbReference>
<gene>
    <name evidence="2" type="ORF">SAMN05216203_1506</name>
</gene>
<dbReference type="RefSeq" id="WP_139229917.1">
    <property type="nucleotide sequence ID" value="NZ_FOYW01000001.1"/>
</dbReference>
<dbReference type="EMBL" id="FOYW01000001">
    <property type="protein sequence ID" value="SFR57487.1"/>
    <property type="molecule type" value="Genomic_DNA"/>
</dbReference>
<name>A0A1I6HSV8_9GAMM</name>
<evidence type="ECO:0000313" key="2">
    <source>
        <dbReference type="EMBL" id="SFR57487.1"/>
    </source>
</evidence>
<reference evidence="3" key="1">
    <citation type="submission" date="2016-10" db="EMBL/GenBank/DDBJ databases">
        <authorList>
            <person name="Varghese N."/>
            <person name="Submissions S."/>
        </authorList>
    </citation>
    <scope>NUCLEOTIDE SEQUENCE [LARGE SCALE GENOMIC DNA]</scope>
    <source>
        <strain evidence="3">CGMCC 1.9167</strain>
    </source>
</reference>
<dbReference type="AlphaFoldDB" id="A0A1I6HSV8"/>
<protein>
    <recommendedName>
        <fullName evidence="4">AAA domain-containing protein</fullName>
    </recommendedName>
</protein>
<dbReference type="Gene3D" id="3.40.50.300">
    <property type="entry name" value="P-loop containing nucleotide triphosphate hydrolases"/>
    <property type="match status" value="1"/>
</dbReference>
<organism evidence="2 3">
    <name type="scientific">Marinobacter daqiaonensis</name>
    <dbReference type="NCBI Taxonomy" id="650891"/>
    <lineage>
        <taxon>Bacteria</taxon>
        <taxon>Pseudomonadati</taxon>
        <taxon>Pseudomonadota</taxon>
        <taxon>Gammaproteobacteria</taxon>
        <taxon>Pseudomonadales</taxon>
        <taxon>Marinobacteraceae</taxon>
        <taxon>Marinobacter</taxon>
    </lineage>
</organism>
<keyword evidence="3" id="KW-1185">Reference proteome</keyword>
<evidence type="ECO:0000313" key="3">
    <source>
        <dbReference type="Proteomes" id="UP000198644"/>
    </source>
</evidence>
<proteinExistence type="predicted"/>
<dbReference type="InterPro" id="IPR027417">
    <property type="entry name" value="P-loop_NTPase"/>
</dbReference>
<dbReference type="OrthoDB" id="784829at2"/>
<feature type="coiled-coil region" evidence="1">
    <location>
        <begin position="572"/>
        <end position="599"/>
    </location>
</feature>
<sequence>MSSASTEQMVPDIPPEVPEPKWSAVPMELQEYPQWVPWKAVTITKRDGTKKVTKVPYNPKTRKKASTSKREHWGTFDDVCMAYMMGGYAGIGFVFTADDPFVGVDLDNCFDESGNLRDDVRRAVDELQSFTERSPSGKGLHIICKGKLPGKGHCDSKAGREMYQEGRFFTITADVVEGLGTVKAGGAALNTLYSDWFGESASTDASLTVGDLDWDDDAPLVSLDDMGVSGHMKALVRDGEGMEKYLDSEGNPDRSKALFAVCQEMVSAGVNVESILTVLTDKELFLASAAIDRRGDDKKSAMEWVWKYTLAKVLAKSRGLADEFDDDVSVSGDDPLGWIGGFEVSDDEMDEIQNSEFIADGLIVRGHLVAVVAEANGGKTTIFFHLAGEMVQKGYTVVYVNADVSGGDAKPYHAMAKEKGIRLLLPDMKVGKSMDDVVKMLEKMRLAEGDYSDYVFIFDTWKKMCDVLSKRDAKNVFMTLRALTARGMTIILLAHTNKYKGDDGLPVYEGTVDLRNDCDELIYLLPEKRSDGSMVVSTLPNKTRAAIDKITWEIDQHRNVRLHESYEDVLTRRKEREQIATDQDVIERIEERLQQGEAKQSELLSYCKEHGLSHRRVRRCIQRYSQKNRTISTVLWLESEGETNNAKIYRLVDVFDEVPA</sequence>